<dbReference type="AlphaFoldDB" id="A0A1Y1VKH4"/>
<evidence type="ECO:0000313" key="2">
    <source>
        <dbReference type="EMBL" id="ORX58386.1"/>
    </source>
</evidence>
<feature type="compositionally biased region" description="Polar residues" evidence="1">
    <location>
        <begin position="962"/>
        <end position="971"/>
    </location>
</feature>
<sequence>MLENSAINSFSMKHQINVNDFVDIPPATYHSNTFDRLMMDNEYSYNKDYLKPMMNVNQSNYISNDLAHSLSQRFSYCSTTTASESQYIPSLKTLMNYSFSEIHDSRKNKSQKSLEHKQSKISSNITTNGMVASSVVSSRVSSSVIPHSLLGNNNSLGRGNMKSIPVINDDTNLHENSFQSNTSHISYTNTNTPQNATTQDHSFYNSHNTMISLQKSPSSKAYPLDTGITSQSLLHPNQQNISINLSKFHIGPNISIEELDDDDMDQNRNIDDIDAIVDDAENILECLSHHSLTSSNIQAASLLDNNSPKTLHSIAGSNITFKTSDFLYNPNQNAVDIMVNGTNTDVTQHRNNNYSRSFQKTIPLEVQPSVETCTKKIPEEGIEIANNKSESVIDQSGYNTSYVSVKRSRSYLGSKRAEKKEKNGKTVKGQQNKDIIPKELKINNEVDYPINDENIKYKNKSIQESHNYIYLKDNSNDIDTDFSKVKVQKVTDLNPPSPNMTYKNINSNYLNYKKAQIKNDSMDYSNKEINIKSKSFNTMNFHNPALSIKTKNLNDEVMEKPDSCNNQIVRESHLLNQDTTNNFNSPTTNGNNSFIQNSILKSPTNFFIRSPLSPIMSVDEMDENDLVFNIAQKPNILTEDLINTNKIENSINPDSTINEICQPNNKKSIKRDISYDESHVPSKTVKTPKRAFSYNDYNNSTIGRFSRNIYNNGSMDRSYMINDNNRIRNSSQKSIAINSLNRNQYNTSLSRYSTLSRTDNPDSSILTESTSVISVENIDPAENHTHKLQKLNNSQMNQPSLRKVEINYAIDEIPEDIDINDNLEESVSIIPSVMRVVNVESSPIILHEAQTTRISYISSQSSELPTNILSQELLNSFSSNIKSPKMEEEDEDKTAKNEKIDSSIIGMSPTSPYSNEIIIKTEETSLSTSEDYDINEINNRNSSSCIELLKNNNSSSNEEDFSSPTLNENADSSNLLKDDITKSLSKIDEILKV</sequence>
<proteinExistence type="predicted"/>
<gene>
    <name evidence="2" type="ORF">BCR36DRAFT_580008</name>
</gene>
<evidence type="ECO:0000256" key="1">
    <source>
        <dbReference type="SAM" id="MobiDB-lite"/>
    </source>
</evidence>
<comment type="caution">
    <text evidence="2">The sequence shown here is derived from an EMBL/GenBank/DDBJ whole genome shotgun (WGS) entry which is preliminary data.</text>
</comment>
<feature type="region of interest" description="Disordered" evidence="1">
    <location>
        <begin position="182"/>
        <end position="202"/>
    </location>
</feature>
<dbReference type="OrthoDB" id="10671640at2759"/>
<accession>A0A1Y1VKH4</accession>
<organism evidence="2 3">
    <name type="scientific">Piromyces finnis</name>
    <dbReference type="NCBI Taxonomy" id="1754191"/>
    <lineage>
        <taxon>Eukaryota</taxon>
        <taxon>Fungi</taxon>
        <taxon>Fungi incertae sedis</taxon>
        <taxon>Chytridiomycota</taxon>
        <taxon>Chytridiomycota incertae sedis</taxon>
        <taxon>Neocallimastigomycetes</taxon>
        <taxon>Neocallimastigales</taxon>
        <taxon>Neocallimastigaceae</taxon>
        <taxon>Piromyces</taxon>
    </lineage>
</organism>
<reference evidence="2 3" key="2">
    <citation type="submission" date="2016-08" db="EMBL/GenBank/DDBJ databases">
        <title>Pervasive Adenine N6-methylation of Active Genes in Fungi.</title>
        <authorList>
            <consortium name="DOE Joint Genome Institute"/>
            <person name="Mondo S.J."/>
            <person name="Dannebaum R.O."/>
            <person name="Kuo R.C."/>
            <person name="Labutti K."/>
            <person name="Haridas S."/>
            <person name="Kuo A."/>
            <person name="Salamov A."/>
            <person name="Ahrendt S.R."/>
            <person name="Lipzen A."/>
            <person name="Sullivan W."/>
            <person name="Andreopoulos W.B."/>
            <person name="Clum A."/>
            <person name="Lindquist E."/>
            <person name="Daum C."/>
            <person name="Ramamoorthy G.K."/>
            <person name="Gryganskyi A."/>
            <person name="Culley D."/>
            <person name="Magnuson J.K."/>
            <person name="James T.Y."/>
            <person name="O'Malley M.A."/>
            <person name="Stajich J.E."/>
            <person name="Spatafora J.W."/>
            <person name="Visel A."/>
            <person name="Grigoriev I.V."/>
        </authorList>
    </citation>
    <scope>NUCLEOTIDE SEQUENCE [LARGE SCALE GENOMIC DNA]</scope>
    <source>
        <strain evidence="3">finn</strain>
    </source>
</reference>
<name>A0A1Y1VKH4_9FUNG</name>
<dbReference type="Proteomes" id="UP000193719">
    <property type="component" value="Unassembled WGS sequence"/>
</dbReference>
<feature type="compositionally biased region" description="Low complexity" evidence="1">
    <location>
        <begin position="188"/>
        <end position="199"/>
    </location>
</feature>
<evidence type="ECO:0000313" key="3">
    <source>
        <dbReference type="Proteomes" id="UP000193719"/>
    </source>
</evidence>
<protein>
    <submittedName>
        <fullName evidence="2">Uncharacterized protein</fullName>
    </submittedName>
</protein>
<reference evidence="2 3" key="1">
    <citation type="submission" date="2016-08" db="EMBL/GenBank/DDBJ databases">
        <title>Genomes of anaerobic fungi encode conserved fungal cellulosomes for biomass hydrolysis.</title>
        <authorList>
            <consortium name="DOE Joint Genome Institute"/>
            <person name="Haitjema C.H."/>
            <person name="Gilmore S.P."/>
            <person name="Henske J.K."/>
            <person name="Solomon K.V."/>
            <person name="De Groot R."/>
            <person name="Kuo A."/>
            <person name="Mondo S.J."/>
            <person name="Salamov A.A."/>
            <person name="Labutti K."/>
            <person name="Zhao Z."/>
            <person name="Chiniquy J."/>
            <person name="Barry K."/>
            <person name="Brewer H.M."/>
            <person name="Purvine S.O."/>
            <person name="Wright A.T."/>
            <person name="Boxma B."/>
            <person name="Van Alen T."/>
            <person name="Hackstein J.H."/>
            <person name="Baker S.E."/>
            <person name="Grigoriev I.V."/>
            <person name="O'Malley M.A."/>
        </authorList>
    </citation>
    <scope>NUCLEOTIDE SEQUENCE [LARGE SCALE GENOMIC DNA]</scope>
    <source>
        <strain evidence="3">finn</strain>
    </source>
</reference>
<dbReference type="EMBL" id="MCFH01000004">
    <property type="protein sequence ID" value="ORX58386.1"/>
    <property type="molecule type" value="Genomic_DNA"/>
</dbReference>
<keyword evidence="3" id="KW-1185">Reference proteome</keyword>
<feature type="region of interest" description="Disordered" evidence="1">
    <location>
        <begin position="880"/>
        <end position="907"/>
    </location>
</feature>
<feature type="region of interest" description="Disordered" evidence="1">
    <location>
        <begin position="952"/>
        <end position="971"/>
    </location>
</feature>